<keyword evidence="5" id="KW-0949">S-adenosyl-L-methionine</keyword>
<comment type="catalytic activity">
    <reaction evidence="5">
        <text>[protein]-C-terminal S-[(2E,6E)-farnesyl]-L-cysteine + S-adenosyl-L-methionine = [protein]-C-terminal S-[(2E,6E)-farnesyl]-L-cysteine methyl ester + S-adenosyl-L-homocysteine</text>
        <dbReference type="Rhea" id="RHEA:21672"/>
        <dbReference type="Rhea" id="RHEA-COMP:12125"/>
        <dbReference type="Rhea" id="RHEA-COMP:12126"/>
        <dbReference type="ChEBI" id="CHEBI:57856"/>
        <dbReference type="ChEBI" id="CHEBI:59789"/>
        <dbReference type="ChEBI" id="CHEBI:90510"/>
        <dbReference type="ChEBI" id="CHEBI:90511"/>
        <dbReference type="EC" id="2.1.1.100"/>
    </reaction>
</comment>
<keyword evidence="2 5" id="KW-0812">Transmembrane</keyword>
<dbReference type="EMBL" id="KN835408">
    <property type="protein sequence ID" value="KIK38153.1"/>
    <property type="molecule type" value="Genomic_DNA"/>
</dbReference>
<dbReference type="PANTHER" id="PTHR12714">
    <property type="entry name" value="PROTEIN-S ISOPRENYLCYSTEINE O-METHYLTRANSFERASE"/>
    <property type="match status" value="1"/>
</dbReference>
<sequence length="240" mass="26510">MSLLKIPLIIASAIGIHVSFTTSYRPPSSEEKVMPTVLESSFKWLVSFRGLELVVISIWAASAAEVANIITKHIDPLQTPEGFYGASAVQLVRVLHSTPITPAFLAGSLTTVVGGVVRLCCMSTLGKLWSFQLSIRKEHRLMTSGPYSIVRHPSYTAFLLQYIGFIVMYGSPGSWMRQSGILQVPFMKAIAAITFVVFTACALLVSTRPAVEDEMMHHAMGEEWESWAKKVNYRLLPGIY</sequence>
<dbReference type="InterPro" id="IPR007269">
    <property type="entry name" value="ICMT_MeTrfase"/>
</dbReference>
<dbReference type="GO" id="GO:0004671">
    <property type="term" value="F:protein C-terminal S-isoprenylcysteine carboxyl O-methyltransferase activity"/>
    <property type="evidence" value="ECO:0007669"/>
    <property type="project" value="UniProtKB-EC"/>
</dbReference>
<comment type="subcellular location">
    <subcellularLocation>
        <location evidence="5">Endoplasmic reticulum membrane</location>
        <topology evidence="5">Multi-pass membrane protein</topology>
    </subcellularLocation>
    <subcellularLocation>
        <location evidence="1">Membrane</location>
        <topology evidence="1">Multi-pass membrane protein</topology>
    </subcellularLocation>
</comment>
<evidence type="ECO:0000313" key="7">
    <source>
        <dbReference type="Proteomes" id="UP000054485"/>
    </source>
</evidence>
<comment type="caution">
    <text evidence="5">Lacks conserved residue(s) required for the propagation of feature annotation.</text>
</comment>
<keyword evidence="4 5" id="KW-0472">Membrane</keyword>
<evidence type="ECO:0000256" key="4">
    <source>
        <dbReference type="ARBA" id="ARBA00023136"/>
    </source>
</evidence>
<proteinExistence type="inferred from homology"/>
<dbReference type="GO" id="GO:0032259">
    <property type="term" value="P:methylation"/>
    <property type="evidence" value="ECO:0007669"/>
    <property type="project" value="UniProtKB-KW"/>
</dbReference>
<dbReference type="STRING" id="930992.A0A0D0B2I3"/>
<feature type="transmembrane region" description="Helical" evidence="5">
    <location>
        <begin position="149"/>
        <end position="169"/>
    </location>
</feature>
<dbReference type="InParanoid" id="A0A0D0B2I3"/>
<evidence type="ECO:0000313" key="6">
    <source>
        <dbReference type="EMBL" id="KIK38153.1"/>
    </source>
</evidence>
<gene>
    <name evidence="6" type="ORF">CY34DRAFT_15222</name>
</gene>
<keyword evidence="5" id="KW-0808">Transferase</keyword>
<name>A0A0D0B2I3_9AGAM</name>
<reference evidence="6 7" key="1">
    <citation type="submission" date="2014-04" db="EMBL/GenBank/DDBJ databases">
        <authorList>
            <consortium name="DOE Joint Genome Institute"/>
            <person name="Kuo A."/>
            <person name="Ruytinx J."/>
            <person name="Rineau F."/>
            <person name="Colpaert J."/>
            <person name="Kohler A."/>
            <person name="Nagy L.G."/>
            <person name="Floudas D."/>
            <person name="Copeland A."/>
            <person name="Barry K.W."/>
            <person name="Cichocki N."/>
            <person name="Veneault-Fourrey C."/>
            <person name="LaButti K."/>
            <person name="Lindquist E.A."/>
            <person name="Lipzen A."/>
            <person name="Lundell T."/>
            <person name="Morin E."/>
            <person name="Murat C."/>
            <person name="Sun H."/>
            <person name="Tunlid A."/>
            <person name="Henrissat B."/>
            <person name="Grigoriev I.V."/>
            <person name="Hibbett D.S."/>
            <person name="Martin F."/>
            <person name="Nordberg H.P."/>
            <person name="Cantor M.N."/>
            <person name="Hua S.X."/>
        </authorList>
    </citation>
    <scope>NUCLEOTIDE SEQUENCE [LARGE SCALE GENOMIC DNA]</scope>
    <source>
        <strain evidence="6 7">UH-Slu-Lm8-n1</strain>
    </source>
</reference>
<organism evidence="6 7">
    <name type="scientific">Suillus luteus UH-Slu-Lm8-n1</name>
    <dbReference type="NCBI Taxonomy" id="930992"/>
    <lineage>
        <taxon>Eukaryota</taxon>
        <taxon>Fungi</taxon>
        <taxon>Dikarya</taxon>
        <taxon>Basidiomycota</taxon>
        <taxon>Agaricomycotina</taxon>
        <taxon>Agaricomycetes</taxon>
        <taxon>Agaricomycetidae</taxon>
        <taxon>Boletales</taxon>
        <taxon>Suillineae</taxon>
        <taxon>Suillaceae</taxon>
        <taxon>Suillus</taxon>
    </lineage>
</organism>
<dbReference type="Pfam" id="PF04140">
    <property type="entry name" value="ICMT"/>
    <property type="match status" value="1"/>
</dbReference>
<evidence type="ECO:0000256" key="2">
    <source>
        <dbReference type="ARBA" id="ARBA00022692"/>
    </source>
</evidence>
<dbReference type="Proteomes" id="UP000054485">
    <property type="component" value="Unassembled WGS sequence"/>
</dbReference>
<dbReference type="EC" id="2.1.1.100" evidence="5"/>
<comment type="similarity">
    <text evidence="5">Belongs to the class VI-like SAM-binding methyltransferase superfamily. Isoprenylcysteine carboxyl methyltransferase family.</text>
</comment>
<feature type="transmembrane region" description="Helical" evidence="5">
    <location>
        <begin position="103"/>
        <end position="128"/>
    </location>
</feature>
<reference evidence="7" key="2">
    <citation type="submission" date="2015-01" db="EMBL/GenBank/DDBJ databases">
        <title>Evolutionary Origins and Diversification of the Mycorrhizal Mutualists.</title>
        <authorList>
            <consortium name="DOE Joint Genome Institute"/>
            <consortium name="Mycorrhizal Genomics Consortium"/>
            <person name="Kohler A."/>
            <person name="Kuo A."/>
            <person name="Nagy L.G."/>
            <person name="Floudas D."/>
            <person name="Copeland A."/>
            <person name="Barry K.W."/>
            <person name="Cichocki N."/>
            <person name="Veneault-Fourrey C."/>
            <person name="LaButti K."/>
            <person name="Lindquist E.A."/>
            <person name="Lipzen A."/>
            <person name="Lundell T."/>
            <person name="Morin E."/>
            <person name="Murat C."/>
            <person name="Riley R."/>
            <person name="Ohm R."/>
            <person name="Sun H."/>
            <person name="Tunlid A."/>
            <person name="Henrissat B."/>
            <person name="Grigoriev I.V."/>
            <person name="Hibbett D.S."/>
            <person name="Martin F."/>
        </authorList>
    </citation>
    <scope>NUCLEOTIDE SEQUENCE [LARGE SCALE GENOMIC DNA]</scope>
    <source>
        <strain evidence="7">UH-Slu-Lm8-n1</strain>
    </source>
</reference>
<accession>A0A0D0B2I3</accession>
<keyword evidence="5" id="KW-0256">Endoplasmic reticulum</keyword>
<dbReference type="AlphaFoldDB" id="A0A0D0B2I3"/>
<dbReference type="GO" id="GO:0005789">
    <property type="term" value="C:endoplasmic reticulum membrane"/>
    <property type="evidence" value="ECO:0007669"/>
    <property type="project" value="UniProtKB-SubCell"/>
</dbReference>
<keyword evidence="7" id="KW-1185">Reference proteome</keyword>
<dbReference type="HOGENOM" id="CLU_065200_6_0_1"/>
<evidence type="ECO:0000256" key="5">
    <source>
        <dbReference type="RuleBase" id="RU362022"/>
    </source>
</evidence>
<keyword evidence="3 5" id="KW-1133">Transmembrane helix</keyword>
<evidence type="ECO:0000256" key="1">
    <source>
        <dbReference type="ARBA" id="ARBA00004141"/>
    </source>
</evidence>
<protein>
    <recommendedName>
        <fullName evidence="5">Protein-S-isoprenylcysteine O-methyltransferase</fullName>
        <ecNumber evidence="5">2.1.1.100</ecNumber>
    </recommendedName>
</protein>
<dbReference type="PANTHER" id="PTHR12714:SF9">
    <property type="entry name" value="PROTEIN-S-ISOPRENYLCYSTEINE O-METHYLTRANSFERASE"/>
    <property type="match status" value="1"/>
</dbReference>
<dbReference type="OrthoDB" id="422086at2759"/>
<feature type="transmembrane region" description="Helical" evidence="5">
    <location>
        <begin position="189"/>
        <end position="207"/>
    </location>
</feature>
<keyword evidence="5" id="KW-0489">Methyltransferase</keyword>
<evidence type="ECO:0000256" key="3">
    <source>
        <dbReference type="ARBA" id="ARBA00022989"/>
    </source>
</evidence>
<dbReference type="Gene3D" id="1.20.120.1630">
    <property type="match status" value="1"/>
</dbReference>